<gene>
    <name evidence="3" type="ORF">MNOR_LOCUS18917</name>
</gene>
<dbReference type="AlphaFoldDB" id="A0AAV2QZP7"/>
<dbReference type="PROSITE" id="PS51082">
    <property type="entry name" value="WH2"/>
    <property type="match status" value="1"/>
</dbReference>
<feature type="non-terminal residue" evidence="3">
    <location>
        <position position="367"/>
    </location>
</feature>
<feature type="compositionally biased region" description="Gly residues" evidence="1">
    <location>
        <begin position="67"/>
        <end position="94"/>
    </location>
</feature>
<dbReference type="EMBL" id="CAXKWB010013792">
    <property type="protein sequence ID" value="CAL4108546.1"/>
    <property type="molecule type" value="Genomic_DNA"/>
</dbReference>
<keyword evidence="4" id="KW-1185">Reference proteome</keyword>
<evidence type="ECO:0000313" key="4">
    <source>
        <dbReference type="Proteomes" id="UP001497623"/>
    </source>
</evidence>
<dbReference type="InterPro" id="IPR003124">
    <property type="entry name" value="WH2_dom"/>
</dbReference>
<organism evidence="3 4">
    <name type="scientific">Meganyctiphanes norvegica</name>
    <name type="common">Northern krill</name>
    <name type="synonym">Thysanopoda norvegica</name>
    <dbReference type="NCBI Taxonomy" id="48144"/>
    <lineage>
        <taxon>Eukaryota</taxon>
        <taxon>Metazoa</taxon>
        <taxon>Ecdysozoa</taxon>
        <taxon>Arthropoda</taxon>
        <taxon>Crustacea</taxon>
        <taxon>Multicrustacea</taxon>
        <taxon>Malacostraca</taxon>
        <taxon>Eumalacostraca</taxon>
        <taxon>Eucarida</taxon>
        <taxon>Euphausiacea</taxon>
        <taxon>Euphausiidae</taxon>
        <taxon>Meganyctiphanes</taxon>
    </lineage>
</organism>
<sequence length="367" mass="37286">MPPPPPPPGPGPPRGLRAPTPKAPAKGGGTDRNDLLASIQMGKALKKTTTNDRSAPIVDSKAKNTSNGGGGISGGGGGGGGYGGGGGGSGGAMMNGGAPQLGGLFAGGMPKLRSTGRGIGGSSEGRSAPILPPGGRNFGSHLHGQRDNSVEPSQENRVAPPASPKLLNLRPEGYNADMSDQPQNTISHEHTIGTESEETPNADIEPSSKASPAPPPPPATRKPSHLHDRRGPLPEPPNPASKPAPPRPPQDISPSSPRGNNPPLPSKPPALVNKPSVGNKPAPPRPPNTAKPAPPPARPMSNGRPAQRSTSFRERGSRDFSDISSETSLSAEGNPNLLTSAQARTLPVPLNKTNQLSQSQQQLHGSG</sequence>
<evidence type="ECO:0000313" key="3">
    <source>
        <dbReference type="EMBL" id="CAL4108546.1"/>
    </source>
</evidence>
<dbReference type="GO" id="GO:0003779">
    <property type="term" value="F:actin binding"/>
    <property type="evidence" value="ECO:0007669"/>
    <property type="project" value="InterPro"/>
</dbReference>
<accession>A0AAV2QZP7</accession>
<feature type="region of interest" description="Disordered" evidence="1">
    <location>
        <begin position="1"/>
        <end position="367"/>
    </location>
</feature>
<feature type="compositionally biased region" description="Pro residues" evidence="1">
    <location>
        <begin position="233"/>
        <end position="251"/>
    </location>
</feature>
<feature type="compositionally biased region" description="Pro residues" evidence="1">
    <location>
        <begin position="281"/>
        <end position="298"/>
    </location>
</feature>
<protein>
    <recommendedName>
        <fullName evidence="2">WH2 domain-containing protein</fullName>
    </recommendedName>
</protein>
<feature type="compositionally biased region" description="Basic and acidic residues" evidence="1">
    <location>
        <begin position="311"/>
        <end position="321"/>
    </location>
</feature>
<feature type="domain" description="WH2" evidence="2">
    <location>
        <begin position="31"/>
        <end position="48"/>
    </location>
</feature>
<dbReference type="Proteomes" id="UP001497623">
    <property type="component" value="Unassembled WGS sequence"/>
</dbReference>
<evidence type="ECO:0000256" key="1">
    <source>
        <dbReference type="SAM" id="MobiDB-lite"/>
    </source>
</evidence>
<feature type="compositionally biased region" description="Polar residues" evidence="1">
    <location>
        <begin position="322"/>
        <end position="343"/>
    </location>
</feature>
<comment type="caution">
    <text evidence="3">The sequence shown here is derived from an EMBL/GenBank/DDBJ whole genome shotgun (WGS) entry which is preliminary data.</text>
</comment>
<feature type="compositionally biased region" description="Low complexity" evidence="1">
    <location>
        <begin position="355"/>
        <end position="367"/>
    </location>
</feature>
<evidence type="ECO:0000259" key="2">
    <source>
        <dbReference type="PROSITE" id="PS51082"/>
    </source>
</evidence>
<proteinExistence type="predicted"/>
<dbReference type="Pfam" id="PF02205">
    <property type="entry name" value="WH2"/>
    <property type="match status" value="1"/>
</dbReference>
<feature type="compositionally biased region" description="Pro residues" evidence="1">
    <location>
        <begin position="1"/>
        <end position="13"/>
    </location>
</feature>
<name>A0AAV2QZP7_MEGNR</name>
<reference evidence="3 4" key="1">
    <citation type="submission" date="2024-05" db="EMBL/GenBank/DDBJ databases">
        <authorList>
            <person name="Wallberg A."/>
        </authorList>
    </citation>
    <scope>NUCLEOTIDE SEQUENCE [LARGE SCALE GENOMIC DNA]</scope>
</reference>